<dbReference type="Proteomes" id="UP000087766">
    <property type="component" value="Chromosome 1"/>
</dbReference>
<protein>
    <submittedName>
        <fullName evidence="3">Uncharacterized protein LOC111242104</fullName>
    </submittedName>
</protein>
<dbReference type="KEGG" id="vra:111242104"/>
<sequence>MLRDLGLLRERRRKKIRGHEWMSRVRLSLKRICDIRLGLQPWLHVPALPTFACSSSKMNPPHLRPSASSHSTPPRPCAASSPSTTPSPQEIVHLHRNIIRSKSVSSLNSRNVCFLLTLACVERLEDLNLVVATISRLAARCFDQNLASFEVLDARKLEFGTREVQKKIKSMEKLVFATRSLHKAMECDNVNSYHYLSIILVAKSSPF</sequence>
<dbReference type="GeneID" id="111242104"/>
<gene>
    <name evidence="3" type="primary">LOC111242104</name>
</gene>
<proteinExistence type="predicted"/>
<evidence type="ECO:0000256" key="1">
    <source>
        <dbReference type="SAM" id="MobiDB-lite"/>
    </source>
</evidence>
<dbReference type="RefSeq" id="XP_022640115.1">
    <property type="nucleotide sequence ID" value="XM_022784394.1"/>
</dbReference>
<dbReference type="STRING" id="3916.A0A3Q0F7U4"/>
<reference evidence="2" key="1">
    <citation type="journal article" date="2014" name="Nat. Commun.">
        <title>Genome sequence of mungbean and insights into evolution within Vigna species.</title>
        <authorList>
            <person name="Kang Y.J."/>
            <person name="Kim S.K."/>
            <person name="Kim M.Y."/>
            <person name="Lestari P."/>
            <person name="Kim K.H."/>
            <person name="Ha B.K."/>
            <person name="Jun T.H."/>
            <person name="Hwang W.J."/>
            <person name="Lee T."/>
            <person name="Lee J."/>
            <person name="Shim S."/>
            <person name="Yoon M.Y."/>
            <person name="Jang Y.E."/>
            <person name="Han K.S."/>
            <person name="Taeprayoon P."/>
            <person name="Yoon N."/>
            <person name="Somta P."/>
            <person name="Tanya P."/>
            <person name="Kim K.S."/>
            <person name="Gwag J.G."/>
            <person name="Moon J.K."/>
            <person name="Lee Y.H."/>
            <person name="Park B.S."/>
            <person name="Bombarely A."/>
            <person name="Doyle J.J."/>
            <person name="Jackson S.A."/>
            <person name="Schafleitner R."/>
            <person name="Srinives P."/>
            <person name="Varshney R.K."/>
            <person name="Lee S.H."/>
        </authorList>
    </citation>
    <scope>NUCLEOTIDE SEQUENCE [LARGE SCALE GENOMIC DNA]</scope>
    <source>
        <strain evidence="2">cv. VC1973A</strain>
    </source>
</reference>
<evidence type="ECO:0000313" key="2">
    <source>
        <dbReference type="Proteomes" id="UP000087766"/>
    </source>
</evidence>
<dbReference type="AlphaFoldDB" id="A0A3Q0F7U4"/>
<accession>A0A3Q0F7U4</accession>
<organism evidence="2 3">
    <name type="scientific">Vigna radiata var. radiata</name>
    <name type="common">Mung bean</name>
    <name type="synonym">Phaseolus aureus</name>
    <dbReference type="NCBI Taxonomy" id="3916"/>
    <lineage>
        <taxon>Eukaryota</taxon>
        <taxon>Viridiplantae</taxon>
        <taxon>Streptophyta</taxon>
        <taxon>Embryophyta</taxon>
        <taxon>Tracheophyta</taxon>
        <taxon>Spermatophyta</taxon>
        <taxon>Magnoliopsida</taxon>
        <taxon>eudicotyledons</taxon>
        <taxon>Gunneridae</taxon>
        <taxon>Pentapetalae</taxon>
        <taxon>rosids</taxon>
        <taxon>fabids</taxon>
        <taxon>Fabales</taxon>
        <taxon>Fabaceae</taxon>
        <taxon>Papilionoideae</taxon>
        <taxon>50 kb inversion clade</taxon>
        <taxon>NPAAA clade</taxon>
        <taxon>indigoferoid/millettioid clade</taxon>
        <taxon>Phaseoleae</taxon>
        <taxon>Vigna</taxon>
    </lineage>
</organism>
<evidence type="ECO:0000313" key="3">
    <source>
        <dbReference type="RefSeq" id="XP_022640115.1"/>
    </source>
</evidence>
<dbReference type="OrthoDB" id="673374at2759"/>
<reference evidence="3" key="2">
    <citation type="submission" date="2025-08" db="UniProtKB">
        <authorList>
            <consortium name="RefSeq"/>
        </authorList>
    </citation>
    <scope>IDENTIFICATION</scope>
    <source>
        <tissue evidence="3">Leaf</tissue>
    </source>
</reference>
<name>A0A3Q0F7U4_VIGRR</name>
<feature type="region of interest" description="Disordered" evidence="1">
    <location>
        <begin position="59"/>
        <end position="88"/>
    </location>
</feature>
<feature type="compositionally biased region" description="Low complexity" evidence="1">
    <location>
        <begin position="77"/>
        <end position="88"/>
    </location>
</feature>
<keyword evidence="2" id="KW-1185">Reference proteome</keyword>
<dbReference type="PANTHER" id="PTHR31371:SF12">
    <property type="entry name" value="AVR9_CF-9 RAPIDLY ELICITED PROTEIN"/>
    <property type="match status" value="1"/>
</dbReference>
<dbReference type="PANTHER" id="PTHR31371">
    <property type="entry name" value="BNAC09G50660D PROTEIN"/>
    <property type="match status" value="1"/>
</dbReference>